<keyword evidence="2" id="KW-1185">Reference proteome</keyword>
<reference evidence="1" key="2">
    <citation type="submission" date="2018-10" db="UniProtKB">
        <authorList>
            <consortium name="EnsemblPlants"/>
        </authorList>
    </citation>
    <scope>IDENTIFICATION</scope>
</reference>
<dbReference type="OrthoDB" id="695963at2759"/>
<organism evidence="1">
    <name type="scientific">Triticum aestivum</name>
    <name type="common">Wheat</name>
    <dbReference type="NCBI Taxonomy" id="4565"/>
    <lineage>
        <taxon>Eukaryota</taxon>
        <taxon>Viridiplantae</taxon>
        <taxon>Streptophyta</taxon>
        <taxon>Embryophyta</taxon>
        <taxon>Tracheophyta</taxon>
        <taxon>Spermatophyta</taxon>
        <taxon>Magnoliopsida</taxon>
        <taxon>Liliopsida</taxon>
        <taxon>Poales</taxon>
        <taxon>Poaceae</taxon>
        <taxon>BOP clade</taxon>
        <taxon>Pooideae</taxon>
        <taxon>Triticodae</taxon>
        <taxon>Triticeae</taxon>
        <taxon>Triticinae</taxon>
        <taxon>Triticum</taxon>
    </lineage>
</organism>
<reference evidence="1" key="1">
    <citation type="submission" date="2018-08" db="EMBL/GenBank/DDBJ databases">
        <authorList>
            <person name="Rossello M."/>
        </authorList>
    </citation>
    <scope>NUCLEOTIDE SEQUENCE [LARGE SCALE GENOMIC DNA]</scope>
    <source>
        <strain evidence="1">cv. Chinese Spring</strain>
    </source>
</reference>
<dbReference type="AlphaFoldDB" id="A0A3B6NP90"/>
<dbReference type="Proteomes" id="UP000019116">
    <property type="component" value="Chromosome 6A"/>
</dbReference>
<evidence type="ECO:0000313" key="1">
    <source>
        <dbReference type="EnsemblPlants" id="TraesCS6A02G151500.2"/>
    </source>
</evidence>
<evidence type="ECO:0000313" key="2">
    <source>
        <dbReference type="Proteomes" id="UP000019116"/>
    </source>
</evidence>
<dbReference type="Gramene" id="TraesCS6A03G0362800.2">
    <property type="protein sequence ID" value="TraesCS6A03G0362800.2.CDS"/>
    <property type="gene ID" value="TraesCS6A03G0362800"/>
</dbReference>
<proteinExistence type="predicted"/>
<sequence length="451" mass="51141">MNKPPFIPYQGTSKPAAVQTTSHAKRPLNIFLDSYVQGTTPKKLSIPQIIDLRWHSARIIRHMNEFKSIAQPICNNQALSTSATDNLSAKIDNLLEIILNDNLELAKRLHEHVPAVEVRSEGPPKCINNLKCSGSEYSGADSNSDCTSKKIDSSKSKMFQIAVSGDMDATRTPTNALETPCSNTYRDFENVQTPRNELSPATVASRMSETAVAFRLFQREDILNLNARALEAEFTDSPIEKIKVSNGQLASNHVLVGTTMLQKSSAMLATFSNWVLHSKQEENEVCWIINYEPRYIEVTGNELKDTLVLFKPFSYEVFDLCIRRLVQLEMLIYGTSKKQRCRHIMESDFAIIVPALVNVTWCSYFFDMMLKCVHVADPTYVRSNEIELKKMHDSNVKKILCAMTKVVKELYSGWEVDFTTWDTNYLKPIIHGASRYYCLNFENAFTSNICV</sequence>
<protein>
    <submittedName>
        <fullName evidence="1">Uncharacterized protein</fullName>
    </submittedName>
</protein>
<accession>A0A3B6NP90</accession>
<name>A0A3B6NP90_WHEAT</name>
<dbReference type="Gramene" id="TraesRN6A0100332400.2">
    <property type="protein sequence ID" value="TraesRN6A0100332400.2"/>
    <property type="gene ID" value="TraesRN6A0100332400"/>
</dbReference>
<dbReference type="EnsemblPlants" id="TraesCS6A02G151500.2">
    <property type="protein sequence ID" value="TraesCS6A02G151500.2"/>
    <property type="gene ID" value="TraesCS6A02G151500"/>
</dbReference>
<dbReference type="Gramene" id="TraesCS6A02G151500.2">
    <property type="protein sequence ID" value="TraesCS6A02G151500.2"/>
    <property type="gene ID" value="TraesCS6A02G151500"/>
</dbReference>